<name>A0A5Q4ZYZ9_ECOLX</name>
<dbReference type="AlphaFoldDB" id="A0A5Q4ZYZ9"/>
<organism evidence="2">
    <name type="scientific">Escherichia coli</name>
    <dbReference type="NCBI Taxonomy" id="562"/>
    <lineage>
        <taxon>Bacteria</taxon>
        <taxon>Pseudomonadati</taxon>
        <taxon>Pseudomonadota</taxon>
        <taxon>Gammaproteobacteria</taxon>
        <taxon>Enterobacterales</taxon>
        <taxon>Enterobacteriaceae</taxon>
        <taxon>Escherichia</taxon>
    </lineage>
</organism>
<proteinExistence type="predicted"/>
<protein>
    <submittedName>
        <fullName evidence="2">YnbC_2 protein</fullName>
    </submittedName>
</protein>
<dbReference type="InterPro" id="IPR022744">
    <property type="entry name" value="MeTrfase_dom_put"/>
</dbReference>
<dbReference type="EMBL" id="LR730400">
    <property type="protein sequence ID" value="VWP99884.1"/>
    <property type="molecule type" value="Genomic_DNA"/>
</dbReference>
<reference evidence="2" key="1">
    <citation type="submission" date="2019-10" db="EMBL/GenBank/DDBJ databases">
        <authorList>
            <person name="Stefani N."/>
            <person name="Schroeckh V."/>
        </authorList>
    </citation>
    <scope>NUCLEOTIDE SEQUENCE</scope>
    <source>
        <strain evidence="2">KI683</strain>
    </source>
</reference>
<gene>
    <name evidence="2" type="primary">ynbC_2</name>
    <name evidence="2" type="ORF">ECOLIKI683_00008</name>
</gene>
<evidence type="ECO:0000313" key="2">
    <source>
        <dbReference type="EMBL" id="VWP99884.1"/>
    </source>
</evidence>
<dbReference type="Pfam" id="PF12147">
    <property type="entry name" value="Methyltransf_20"/>
    <property type="match status" value="1"/>
</dbReference>
<sequence length="144" mass="15580">MLIKQAVAHLHAKGLAVRVVDIAAGHGRYVLDALANEPAISEILLRDYSEVNVAQGQEMIAQRGMSGRVRFEQGDALNPEELSALTPRPTLAIVSGLYELFPENEQVKTHSQVLPMPSIGWHSHLHRAAVAPTTGADCRGVNQS</sequence>
<dbReference type="InterPro" id="IPR029063">
    <property type="entry name" value="SAM-dependent_MTases_sf"/>
</dbReference>
<evidence type="ECO:0000259" key="1">
    <source>
        <dbReference type="Pfam" id="PF12147"/>
    </source>
</evidence>
<dbReference type="SUPFAM" id="SSF53335">
    <property type="entry name" value="S-adenosyl-L-methionine-dependent methyltransferases"/>
    <property type="match status" value="1"/>
</dbReference>
<feature type="domain" description="Methyltransferase" evidence="1">
    <location>
        <begin position="2"/>
        <end position="109"/>
    </location>
</feature>
<dbReference type="Gene3D" id="3.40.50.150">
    <property type="entry name" value="Vaccinia Virus protein VP39"/>
    <property type="match status" value="1"/>
</dbReference>
<accession>A0A5Q4ZYZ9</accession>